<dbReference type="Gene3D" id="3.90.550.10">
    <property type="entry name" value="Spore Coat Polysaccharide Biosynthesis Protein SpsA, Chain A"/>
    <property type="match status" value="1"/>
</dbReference>
<protein>
    <recommendedName>
        <fullName evidence="1">Glycosyltransferase 2-like domain-containing protein</fullName>
    </recommendedName>
</protein>
<name>A0ABQ1NZ30_9GAMM</name>
<gene>
    <name evidence="2" type="ORF">GCM10011382_17300</name>
</gene>
<comment type="caution">
    <text evidence="2">The sequence shown here is derived from an EMBL/GenBank/DDBJ whole genome shotgun (WGS) entry which is preliminary data.</text>
</comment>
<organism evidence="2 3">
    <name type="scientific">Vreelandella lutescens</name>
    <dbReference type="NCBI Taxonomy" id="1602943"/>
    <lineage>
        <taxon>Bacteria</taxon>
        <taxon>Pseudomonadati</taxon>
        <taxon>Pseudomonadota</taxon>
        <taxon>Gammaproteobacteria</taxon>
        <taxon>Oceanospirillales</taxon>
        <taxon>Halomonadaceae</taxon>
        <taxon>Vreelandella</taxon>
    </lineage>
</organism>
<feature type="domain" description="Glycosyltransferase 2-like" evidence="1">
    <location>
        <begin position="5"/>
        <end position="62"/>
    </location>
</feature>
<dbReference type="InterPro" id="IPR029044">
    <property type="entry name" value="Nucleotide-diphossugar_trans"/>
</dbReference>
<evidence type="ECO:0000313" key="3">
    <source>
        <dbReference type="Proteomes" id="UP000597301"/>
    </source>
</evidence>
<evidence type="ECO:0000313" key="2">
    <source>
        <dbReference type="EMBL" id="GGC87704.1"/>
    </source>
</evidence>
<dbReference type="RefSeq" id="WP_188639108.1">
    <property type="nucleotide sequence ID" value="NZ_BMHM01000003.1"/>
</dbReference>
<dbReference type="CDD" id="cd00761">
    <property type="entry name" value="Glyco_tranf_GTA_type"/>
    <property type="match status" value="1"/>
</dbReference>
<reference evidence="3" key="1">
    <citation type="journal article" date="2019" name="Int. J. Syst. Evol. Microbiol.">
        <title>The Global Catalogue of Microorganisms (GCM) 10K type strain sequencing project: providing services to taxonomists for standard genome sequencing and annotation.</title>
        <authorList>
            <consortium name="The Broad Institute Genomics Platform"/>
            <consortium name="The Broad Institute Genome Sequencing Center for Infectious Disease"/>
            <person name="Wu L."/>
            <person name="Ma J."/>
        </authorList>
    </citation>
    <scope>NUCLEOTIDE SEQUENCE [LARGE SCALE GENOMIC DNA]</scope>
    <source>
        <strain evidence="3">CGMCC 1.15122</strain>
    </source>
</reference>
<evidence type="ECO:0000259" key="1">
    <source>
        <dbReference type="Pfam" id="PF00535"/>
    </source>
</evidence>
<dbReference type="EMBL" id="BMHM01000003">
    <property type="protein sequence ID" value="GGC87704.1"/>
    <property type="molecule type" value="Genomic_DNA"/>
</dbReference>
<proteinExistence type="predicted"/>
<keyword evidence="3" id="KW-1185">Reference proteome</keyword>
<dbReference type="Proteomes" id="UP000597301">
    <property type="component" value="Unassembled WGS sequence"/>
</dbReference>
<accession>A0ABQ1NZ30</accession>
<dbReference type="PANTHER" id="PTHR22916">
    <property type="entry name" value="GLYCOSYLTRANSFERASE"/>
    <property type="match status" value="1"/>
</dbReference>
<sequence length="305" mass="35206">MSAITVCIFSFNRAQYLRNCIDSIRNCLTGADILIFDDNSDDTETLELLNSLKKDCRVIKPNKLGTIKHGGLYHNMNLALDLLNDTPLACFLQDDTQLVRPIDTPELHQIKDMFNRNPTLGFIHPCFIRGIDLKRRKVTPLPSSDSLFFYRQDTGQSAGIHYSDLVIFEPKRLIEAGWHFQQSEPANDQQAKQLFGMMAYMWLPIAMWLPEVPAYRGKKKTLGLRLAEKHKQVGFYPFEILSISKDEYIQKNEMPKLPIAEEFLTCQGTTPPAPWTYNPLTGLTLYKHVNNIEIFIRRWLRKLRG</sequence>
<dbReference type="SUPFAM" id="SSF53448">
    <property type="entry name" value="Nucleotide-diphospho-sugar transferases"/>
    <property type="match status" value="1"/>
</dbReference>
<dbReference type="Pfam" id="PF00535">
    <property type="entry name" value="Glycos_transf_2"/>
    <property type="match status" value="1"/>
</dbReference>
<dbReference type="InterPro" id="IPR001173">
    <property type="entry name" value="Glyco_trans_2-like"/>
</dbReference>